<protein>
    <submittedName>
        <fullName evidence="2">Uncharacterized protein</fullName>
    </submittedName>
</protein>
<evidence type="ECO:0000256" key="1">
    <source>
        <dbReference type="SAM" id="MobiDB-lite"/>
    </source>
</evidence>
<evidence type="ECO:0000313" key="2">
    <source>
        <dbReference type="Ensembl" id="ENSMMNP00015021046.1"/>
    </source>
</evidence>
<reference evidence="2" key="2">
    <citation type="submission" date="2025-09" db="UniProtKB">
        <authorList>
            <consortium name="Ensembl"/>
        </authorList>
    </citation>
    <scope>IDENTIFICATION</scope>
</reference>
<name>A0A8C6BZW7_MONMO</name>
<reference evidence="2" key="1">
    <citation type="submission" date="2025-08" db="UniProtKB">
        <authorList>
            <consortium name="Ensembl"/>
        </authorList>
    </citation>
    <scope>IDENTIFICATION</scope>
</reference>
<sequence>VAGCGDSGFRLPGFQDRAMSGRGPLPSGPGVLPRPALRGPGPARGLGGPGALRRPAPDARPAPGVKEEEGGR</sequence>
<organism evidence="2 3">
    <name type="scientific">Monodon monoceros</name>
    <name type="common">Narwhal</name>
    <name type="synonym">Ceratodon monodon</name>
    <dbReference type="NCBI Taxonomy" id="40151"/>
    <lineage>
        <taxon>Eukaryota</taxon>
        <taxon>Metazoa</taxon>
        <taxon>Chordata</taxon>
        <taxon>Craniata</taxon>
        <taxon>Vertebrata</taxon>
        <taxon>Euteleostomi</taxon>
        <taxon>Mammalia</taxon>
        <taxon>Eutheria</taxon>
        <taxon>Laurasiatheria</taxon>
        <taxon>Artiodactyla</taxon>
        <taxon>Whippomorpha</taxon>
        <taxon>Cetacea</taxon>
        <taxon>Odontoceti</taxon>
        <taxon>Monodontidae</taxon>
        <taxon>Monodon</taxon>
    </lineage>
</organism>
<feature type="region of interest" description="Disordered" evidence="1">
    <location>
        <begin position="1"/>
        <end position="72"/>
    </location>
</feature>
<proteinExistence type="predicted"/>
<feature type="compositionally biased region" description="Low complexity" evidence="1">
    <location>
        <begin position="51"/>
        <end position="64"/>
    </location>
</feature>
<dbReference type="Proteomes" id="UP000694561">
    <property type="component" value="Unplaced"/>
</dbReference>
<accession>A0A8C6BZW7</accession>
<keyword evidence="3" id="KW-1185">Reference proteome</keyword>
<dbReference type="Ensembl" id="ENSMMNT00015023131.1">
    <property type="protein sequence ID" value="ENSMMNP00015021046.1"/>
    <property type="gene ID" value="ENSMMNG00015015458.1"/>
</dbReference>
<evidence type="ECO:0000313" key="3">
    <source>
        <dbReference type="Proteomes" id="UP000694561"/>
    </source>
</evidence>
<feature type="compositionally biased region" description="Low complexity" evidence="1">
    <location>
        <begin position="28"/>
        <end position="41"/>
    </location>
</feature>
<dbReference type="AlphaFoldDB" id="A0A8C6BZW7"/>